<reference evidence="3" key="1">
    <citation type="submission" date="2016-10" db="EMBL/GenBank/DDBJ databases">
        <authorList>
            <person name="Wibberg D."/>
        </authorList>
    </citation>
    <scope>NUCLEOTIDE SEQUENCE [LARGE SCALE GENOMIC DNA]</scope>
</reference>
<sequence length="120" mass="13033">MIRLEQYDRGHANAEPTTNTKPKTYLHLRVFLGSRVKQATGAERRVNGEAWFEVKPFIREIFTVAGGAYPPLSCRTSPPQVGRSNRGTLAAILDVETEAASVRPADLPPCGGDARQGRGG</sequence>
<evidence type="ECO:0000313" key="2">
    <source>
        <dbReference type="EMBL" id="SCX33342.1"/>
    </source>
</evidence>
<dbReference type="EMBL" id="FMUE01000013">
    <property type="protein sequence ID" value="SCX33342.1"/>
    <property type="molecule type" value="Genomic_DNA"/>
</dbReference>
<dbReference type="Proteomes" id="UP000187891">
    <property type="component" value="Unassembled WGS sequence"/>
</dbReference>
<evidence type="ECO:0000313" key="3">
    <source>
        <dbReference type="Proteomes" id="UP000187891"/>
    </source>
</evidence>
<accession>A0A1R3U1P1</accession>
<feature type="compositionally biased region" description="Basic and acidic residues" evidence="1">
    <location>
        <begin position="1"/>
        <end position="12"/>
    </location>
</feature>
<organism evidence="2 3">
    <name type="scientific">Agrobacterium rosae</name>
    <dbReference type="NCBI Taxonomy" id="1972867"/>
    <lineage>
        <taxon>Bacteria</taxon>
        <taxon>Pseudomonadati</taxon>
        <taxon>Pseudomonadota</taxon>
        <taxon>Alphaproteobacteria</taxon>
        <taxon>Hyphomicrobiales</taxon>
        <taxon>Rhizobiaceae</taxon>
        <taxon>Rhizobium/Agrobacterium group</taxon>
        <taxon>Agrobacterium</taxon>
    </lineage>
</organism>
<evidence type="ECO:0000256" key="1">
    <source>
        <dbReference type="SAM" id="MobiDB-lite"/>
    </source>
</evidence>
<dbReference type="AlphaFoldDB" id="A0A1R3U1P1"/>
<name>A0A1R3U1P1_9HYPH</name>
<dbReference type="STRING" id="1907666.DSM25559_4140"/>
<gene>
    <name evidence="2" type="ORF">DSM25559_4140</name>
</gene>
<protein>
    <submittedName>
        <fullName evidence="2">Uncharacterized protein</fullName>
    </submittedName>
</protein>
<feature type="region of interest" description="Disordered" evidence="1">
    <location>
        <begin position="1"/>
        <end position="20"/>
    </location>
</feature>
<proteinExistence type="predicted"/>